<comment type="caution">
    <text evidence="1">The sequence shown here is derived from an EMBL/GenBank/DDBJ whole genome shotgun (WGS) entry which is preliminary data.</text>
</comment>
<name>A0ABT9QUF8_9ACTN</name>
<proteinExistence type="predicted"/>
<evidence type="ECO:0000313" key="2">
    <source>
        <dbReference type="Proteomes" id="UP001225356"/>
    </source>
</evidence>
<dbReference type="Proteomes" id="UP001225356">
    <property type="component" value="Unassembled WGS sequence"/>
</dbReference>
<evidence type="ECO:0000313" key="1">
    <source>
        <dbReference type="EMBL" id="MDP9850403.1"/>
    </source>
</evidence>
<accession>A0ABT9QUF8</accession>
<organism evidence="1 2">
    <name type="scientific">Streptosporangium lutulentum</name>
    <dbReference type="NCBI Taxonomy" id="1461250"/>
    <lineage>
        <taxon>Bacteria</taxon>
        <taxon>Bacillati</taxon>
        <taxon>Actinomycetota</taxon>
        <taxon>Actinomycetes</taxon>
        <taxon>Streptosporangiales</taxon>
        <taxon>Streptosporangiaceae</taxon>
        <taxon>Streptosporangium</taxon>
    </lineage>
</organism>
<sequence length="281" mass="30818">MVSRSTQVHRLVGELEKIAEVSIDAAYGERAHRWTLSYSNGPTHATMQAHLAKLAKKTGLDAALFDLHRIVQDGALSLQAVRYVRTVRAEDPYEYKFTLGWAIEKAAQDTDHPDRPLDDREAVLAARLLAAEDGYATPRALAERLLRHGLAGLLADDLDHSRPGDRIWAAEYLTARYAEGEHRAAWDLHLHPMPTPEALRAAAADPDSPRVRVAALTLAPVVRAELEAQLADLDRLELGLITAVRADKAAWSTVGDALHITKQGASQRADRLAERASSTSN</sequence>
<gene>
    <name evidence="1" type="ORF">J2853_009699</name>
</gene>
<keyword evidence="2" id="KW-1185">Reference proteome</keyword>
<protein>
    <submittedName>
        <fullName evidence="1">Uncharacterized protein</fullName>
    </submittedName>
</protein>
<dbReference type="RefSeq" id="WP_307569408.1">
    <property type="nucleotide sequence ID" value="NZ_JAUSQU010000003.1"/>
</dbReference>
<reference evidence="1 2" key="1">
    <citation type="submission" date="2023-07" db="EMBL/GenBank/DDBJ databases">
        <title>Sequencing the genomes of 1000 actinobacteria strains.</title>
        <authorList>
            <person name="Klenk H.-P."/>
        </authorList>
    </citation>
    <scope>NUCLEOTIDE SEQUENCE [LARGE SCALE GENOMIC DNA]</scope>
    <source>
        <strain evidence="1 2">DSM 46740</strain>
    </source>
</reference>
<dbReference type="EMBL" id="JAUSQU010000003">
    <property type="protein sequence ID" value="MDP9850403.1"/>
    <property type="molecule type" value="Genomic_DNA"/>
</dbReference>